<name>A0AAJ5X1Y9_9SPHN</name>
<dbReference type="GO" id="GO:0003774">
    <property type="term" value="F:cytoskeletal motor activity"/>
    <property type="evidence" value="ECO:0007669"/>
    <property type="project" value="InterPro"/>
</dbReference>
<evidence type="ECO:0000256" key="2">
    <source>
        <dbReference type="ARBA" id="ARBA00009272"/>
    </source>
</evidence>
<dbReference type="NCBIfam" id="TIGR00205">
    <property type="entry name" value="fliE"/>
    <property type="match status" value="1"/>
</dbReference>
<evidence type="ECO:0000256" key="5">
    <source>
        <dbReference type="NCBIfam" id="TIGR00205"/>
    </source>
</evidence>
<dbReference type="PRINTS" id="PR01006">
    <property type="entry name" value="FLGHOOKFLIE"/>
</dbReference>
<organism evidence="6 7">
    <name type="scientific">Candidatus Andeanibacterium colombiense</name>
    <dbReference type="NCBI Taxonomy" id="3121345"/>
    <lineage>
        <taxon>Bacteria</taxon>
        <taxon>Pseudomonadati</taxon>
        <taxon>Pseudomonadota</taxon>
        <taxon>Alphaproteobacteria</taxon>
        <taxon>Sphingomonadales</taxon>
        <taxon>Sphingomonadaceae</taxon>
        <taxon>Candidatus Andeanibacterium</taxon>
    </lineage>
</organism>
<evidence type="ECO:0000256" key="1">
    <source>
        <dbReference type="ARBA" id="ARBA00004117"/>
    </source>
</evidence>
<dbReference type="Pfam" id="PF02049">
    <property type="entry name" value="FliE"/>
    <property type="match status" value="1"/>
</dbReference>
<keyword evidence="3 4" id="KW-0975">Bacterial flagellum</keyword>
<evidence type="ECO:0000256" key="3">
    <source>
        <dbReference type="ARBA" id="ARBA00023143"/>
    </source>
</evidence>
<gene>
    <name evidence="4 6" type="primary">fliE</name>
    <name evidence="6" type="ORF">P0Y56_14035</name>
</gene>
<dbReference type="PANTHER" id="PTHR34653:SF1">
    <property type="entry name" value="FLAGELLAR HOOK-BASAL BODY COMPLEX PROTEIN FLIE"/>
    <property type="match status" value="1"/>
</dbReference>
<keyword evidence="6" id="KW-0282">Flagellum</keyword>
<evidence type="ECO:0000313" key="6">
    <source>
        <dbReference type="EMBL" id="WEK46125.1"/>
    </source>
</evidence>
<dbReference type="EMBL" id="CP119316">
    <property type="protein sequence ID" value="WEK46125.1"/>
    <property type="molecule type" value="Genomic_DNA"/>
</dbReference>
<keyword evidence="6" id="KW-0969">Cilium</keyword>
<accession>A0AAJ5X1Y9</accession>
<evidence type="ECO:0000256" key="4">
    <source>
        <dbReference type="HAMAP-Rule" id="MF_00724"/>
    </source>
</evidence>
<comment type="similarity">
    <text evidence="2 4">Belongs to the FliE family.</text>
</comment>
<dbReference type="GO" id="GO:0071973">
    <property type="term" value="P:bacterial-type flagellum-dependent cell motility"/>
    <property type="evidence" value="ECO:0007669"/>
    <property type="project" value="InterPro"/>
</dbReference>
<proteinExistence type="inferred from homology"/>
<dbReference type="KEGG" id="acob:P0Y56_14035"/>
<evidence type="ECO:0000313" key="7">
    <source>
        <dbReference type="Proteomes" id="UP001218362"/>
    </source>
</evidence>
<dbReference type="GO" id="GO:0005198">
    <property type="term" value="F:structural molecule activity"/>
    <property type="evidence" value="ECO:0007669"/>
    <property type="project" value="UniProtKB-UniRule"/>
</dbReference>
<reference evidence="6" key="1">
    <citation type="submission" date="2023-03" db="EMBL/GenBank/DDBJ databases">
        <title>Andean soil-derived lignocellulolytic bacterial consortium as a source of novel taxa and putative plastic-active enzymes.</title>
        <authorList>
            <person name="Diaz-Garcia L."/>
            <person name="Chuvochina M."/>
            <person name="Feuerriegel G."/>
            <person name="Bunk B."/>
            <person name="Sproer C."/>
            <person name="Streit W.R."/>
            <person name="Rodriguez L.M."/>
            <person name="Overmann J."/>
            <person name="Jimenez D.J."/>
        </authorList>
    </citation>
    <scope>NUCLEOTIDE SEQUENCE</scope>
    <source>
        <strain evidence="6">MAG 26</strain>
    </source>
</reference>
<dbReference type="HAMAP" id="MF_00724">
    <property type="entry name" value="FliE"/>
    <property type="match status" value="1"/>
</dbReference>
<comment type="subcellular location">
    <subcellularLocation>
        <location evidence="1 4">Bacterial flagellum basal body</location>
    </subcellularLocation>
</comment>
<dbReference type="InterPro" id="IPR001624">
    <property type="entry name" value="FliE"/>
</dbReference>
<dbReference type="Proteomes" id="UP001218362">
    <property type="component" value="Chromosome"/>
</dbReference>
<dbReference type="PANTHER" id="PTHR34653">
    <property type="match status" value="1"/>
</dbReference>
<sequence>MRPAVAGLEAVSSIGLAEGTPQLTRLGLPETGPAAAPTGATFQSILSAGLDAVNGKVANADQLVRQFALDDSVPVHQVTIALEEAKLSVELAMQVRTRLVETYRELMNMQL</sequence>
<keyword evidence="6" id="KW-0966">Cell projection</keyword>
<protein>
    <recommendedName>
        <fullName evidence="4 5">Flagellar hook-basal body complex protein FliE</fullName>
    </recommendedName>
</protein>
<dbReference type="GO" id="GO:0009425">
    <property type="term" value="C:bacterial-type flagellum basal body"/>
    <property type="evidence" value="ECO:0007669"/>
    <property type="project" value="UniProtKB-SubCell"/>
</dbReference>
<dbReference type="AlphaFoldDB" id="A0AAJ5X1Y9"/>